<dbReference type="CDD" id="cd06529">
    <property type="entry name" value="S24_LexA-like"/>
    <property type="match status" value="1"/>
</dbReference>
<evidence type="ECO:0000256" key="2">
    <source>
        <dbReference type="ARBA" id="ARBA00023125"/>
    </source>
</evidence>
<dbReference type="InterPro" id="IPR015927">
    <property type="entry name" value="Peptidase_S24_S26A/B/C"/>
</dbReference>
<dbReference type="PROSITE" id="PS50943">
    <property type="entry name" value="HTH_CROC1"/>
    <property type="match status" value="1"/>
</dbReference>
<dbReference type="PANTHER" id="PTHR40661:SF3">
    <property type="entry name" value="FELS-1 PROPHAGE TRANSCRIPTIONAL REGULATOR"/>
    <property type="match status" value="1"/>
</dbReference>
<evidence type="ECO:0000313" key="6">
    <source>
        <dbReference type="Proteomes" id="UP000604730"/>
    </source>
</evidence>
<protein>
    <submittedName>
        <fullName evidence="5">LexA family transcriptional regulator</fullName>
    </submittedName>
</protein>
<proteinExistence type="predicted"/>
<evidence type="ECO:0000256" key="1">
    <source>
        <dbReference type="ARBA" id="ARBA00023015"/>
    </source>
</evidence>
<evidence type="ECO:0000313" key="5">
    <source>
        <dbReference type="EMBL" id="MBK5898803.1"/>
    </source>
</evidence>
<accession>A0ABS1J3R8</accession>
<name>A0ABS1J3R8_9FIRM</name>
<dbReference type="InterPro" id="IPR039418">
    <property type="entry name" value="LexA-like"/>
</dbReference>
<dbReference type="RefSeq" id="WP_208430198.1">
    <property type="nucleotide sequence ID" value="NZ_JAEPRJ010000001.1"/>
</dbReference>
<organism evidence="5 6">
    <name type="scientific">Catonella massiliensis</name>
    <dbReference type="NCBI Taxonomy" id="2799636"/>
    <lineage>
        <taxon>Bacteria</taxon>
        <taxon>Bacillati</taxon>
        <taxon>Bacillota</taxon>
        <taxon>Clostridia</taxon>
        <taxon>Lachnospirales</taxon>
        <taxon>Lachnospiraceae</taxon>
        <taxon>Catonella</taxon>
    </lineage>
</organism>
<dbReference type="Gene3D" id="1.10.260.40">
    <property type="entry name" value="lambda repressor-like DNA-binding domains"/>
    <property type="match status" value="1"/>
</dbReference>
<dbReference type="PANTHER" id="PTHR40661">
    <property type="match status" value="1"/>
</dbReference>
<dbReference type="SMART" id="SM00530">
    <property type="entry name" value="HTH_XRE"/>
    <property type="match status" value="1"/>
</dbReference>
<dbReference type="Gene3D" id="2.10.109.10">
    <property type="entry name" value="Umud Fragment, subunit A"/>
    <property type="match status" value="1"/>
</dbReference>
<keyword evidence="1" id="KW-0805">Transcription regulation</keyword>
<comment type="caution">
    <text evidence="5">The sequence shown here is derived from an EMBL/GenBank/DDBJ whole genome shotgun (WGS) entry which is preliminary data.</text>
</comment>
<dbReference type="Pfam" id="PF00717">
    <property type="entry name" value="Peptidase_S24"/>
    <property type="match status" value="1"/>
</dbReference>
<keyword evidence="3" id="KW-0804">Transcription</keyword>
<reference evidence="5 6" key="1">
    <citation type="submission" date="2021-01" db="EMBL/GenBank/DDBJ databases">
        <title>Isolation and description of Catonella massiliensis sp. nov., a novel Catonella species, isolated from a stable periodontitis subject.</title>
        <authorList>
            <person name="Antezack A."/>
            <person name="Boxberger M."/>
            <person name="La Scola B."/>
            <person name="Monnet-Corti V."/>
        </authorList>
    </citation>
    <scope>NUCLEOTIDE SEQUENCE [LARGE SCALE GENOMIC DNA]</scope>
    <source>
        <strain evidence="5 6">Marseille-Q4567</strain>
    </source>
</reference>
<feature type="domain" description="HTH cro/C1-type" evidence="4">
    <location>
        <begin position="8"/>
        <end position="66"/>
    </location>
</feature>
<evidence type="ECO:0000256" key="3">
    <source>
        <dbReference type="ARBA" id="ARBA00023163"/>
    </source>
</evidence>
<keyword evidence="6" id="KW-1185">Reference proteome</keyword>
<dbReference type="InterPro" id="IPR001387">
    <property type="entry name" value="Cro/C1-type_HTH"/>
</dbReference>
<dbReference type="InterPro" id="IPR036286">
    <property type="entry name" value="LexA/Signal_pep-like_sf"/>
</dbReference>
<dbReference type="SUPFAM" id="SSF51306">
    <property type="entry name" value="LexA/Signal peptidase"/>
    <property type="match status" value="1"/>
</dbReference>
<dbReference type="Pfam" id="PF01381">
    <property type="entry name" value="HTH_3"/>
    <property type="match status" value="1"/>
</dbReference>
<sequence>MRNLGKTIAKHRKEHKLKQSQLADRLTSYDIFVKPNTVSAWESGLSLPSSKQLLAICEILNIYDIYTEFIGTNPDNPFRNLNKEGIDKVMEYTYLLEKSGDYKTAEIIPINVIRERKVYFAAVSAGNGSFLDGEDYEMHASADIPEKADFGVHVSGDSMEPVYKDGELIWIEQTSSLEDGETGIFFLDGNAYVKKFQNNKKGAYLVSLNKKYAPMPITENSSFKIFGRVLTG</sequence>
<dbReference type="SUPFAM" id="SSF47413">
    <property type="entry name" value="lambda repressor-like DNA-binding domains"/>
    <property type="match status" value="1"/>
</dbReference>
<dbReference type="CDD" id="cd00093">
    <property type="entry name" value="HTH_XRE"/>
    <property type="match status" value="1"/>
</dbReference>
<gene>
    <name evidence="5" type="ORF">JJN12_13645</name>
</gene>
<dbReference type="EMBL" id="JAEPRJ010000001">
    <property type="protein sequence ID" value="MBK5898803.1"/>
    <property type="molecule type" value="Genomic_DNA"/>
</dbReference>
<dbReference type="Proteomes" id="UP000604730">
    <property type="component" value="Unassembled WGS sequence"/>
</dbReference>
<dbReference type="InterPro" id="IPR010982">
    <property type="entry name" value="Lambda_DNA-bd_dom_sf"/>
</dbReference>
<keyword evidence="2" id="KW-0238">DNA-binding</keyword>
<evidence type="ECO:0000259" key="4">
    <source>
        <dbReference type="PROSITE" id="PS50943"/>
    </source>
</evidence>